<evidence type="ECO:0000259" key="9">
    <source>
        <dbReference type="PROSITE" id="PS50850"/>
    </source>
</evidence>
<dbReference type="FunFam" id="1.20.1250.20:FF:000308">
    <property type="entry name" value="MFS efflux transporter"/>
    <property type="match status" value="1"/>
</dbReference>
<keyword evidence="11" id="KW-1185">Reference proteome</keyword>
<accession>A0A8H3WGG0</accession>
<evidence type="ECO:0000256" key="4">
    <source>
        <dbReference type="ARBA" id="ARBA00022692"/>
    </source>
</evidence>
<dbReference type="InterPro" id="IPR020846">
    <property type="entry name" value="MFS_dom"/>
</dbReference>
<dbReference type="InterPro" id="IPR051788">
    <property type="entry name" value="MFS_Transporter"/>
</dbReference>
<evidence type="ECO:0000256" key="7">
    <source>
        <dbReference type="SAM" id="MobiDB-lite"/>
    </source>
</evidence>
<keyword evidence="4 8" id="KW-0812">Transmembrane</keyword>
<dbReference type="InterPro" id="IPR011701">
    <property type="entry name" value="MFS"/>
</dbReference>
<keyword evidence="6 8" id="KW-0472">Membrane</keyword>
<keyword evidence="3" id="KW-0813">Transport</keyword>
<feature type="transmembrane region" description="Helical" evidence="8">
    <location>
        <begin position="337"/>
        <end position="355"/>
    </location>
</feature>
<dbReference type="OrthoDB" id="413079at2759"/>
<comment type="caution">
    <text evidence="10">The sequence shown here is derived from an EMBL/GenBank/DDBJ whole genome shotgun (WGS) entry which is preliminary data.</text>
</comment>
<feature type="transmembrane region" description="Helical" evidence="8">
    <location>
        <begin position="361"/>
        <end position="383"/>
    </location>
</feature>
<evidence type="ECO:0000256" key="1">
    <source>
        <dbReference type="ARBA" id="ARBA00004127"/>
    </source>
</evidence>
<feature type="domain" description="Major facilitator superfamily (MFS) profile" evidence="9">
    <location>
        <begin position="65"/>
        <end position="448"/>
    </location>
</feature>
<dbReference type="InterPro" id="IPR036259">
    <property type="entry name" value="MFS_trans_sf"/>
</dbReference>
<dbReference type="Gene3D" id="1.20.1250.20">
    <property type="entry name" value="MFS general substrate transporter like domains"/>
    <property type="match status" value="2"/>
</dbReference>
<dbReference type="Pfam" id="PF07690">
    <property type="entry name" value="MFS_1"/>
    <property type="match status" value="1"/>
</dbReference>
<keyword evidence="5 8" id="KW-1133">Transmembrane helix</keyword>
<feature type="compositionally biased region" description="Polar residues" evidence="7">
    <location>
        <begin position="23"/>
        <end position="34"/>
    </location>
</feature>
<dbReference type="GO" id="GO:0016020">
    <property type="term" value="C:membrane"/>
    <property type="evidence" value="ECO:0007669"/>
    <property type="project" value="TreeGrafter"/>
</dbReference>
<evidence type="ECO:0000256" key="2">
    <source>
        <dbReference type="ARBA" id="ARBA00008335"/>
    </source>
</evidence>
<evidence type="ECO:0000313" key="11">
    <source>
        <dbReference type="Proteomes" id="UP000434172"/>
    </source>
</evidence>
<comment type="similarity">
    <text evidence="2">Belongs to the major facilitator superfamily.</text>
</comment>
<protein>
    <submittedName>
        <fullName evidence="10">Major facilitator superfamily transporter</fullName>
    </submittedName>
</protein>
<reference evidence="10 11" key="1">
    <citation type="submission" date="2019-12" db="EMBL/GenBank/DDBJ databases">
        <title>A genome sequence resource for the geographically widespread anthracnose pathogen Colletotrichum asianum.</title>
        <authorList>
            <person name="Meng Y."/>
        </authorList>
    </citation>
    <scope>NUCLEOTIDE SEQUENCE [LARGE SCALE GENOMIC DNA]</scope>
    <source>
        <strain evidence="10 11">ICMP 18580</strain>
    </source>
</reference>
<dbReference type="GO" id="GO:0022857">
    <property type="term" value="F:transmembrane transporter activity"/>
    <property type="evidence" value="ECO:0007669"/>
    <property type="project" value="InterPro"/>
</dbReference>
<feature type="transmembrane region" description="Helical" evidence="8">
    <location>
        <begin position="70"/>
        <end position="90"/>
    </location>
</feature>
<dbReference type="EMBL" id="WOWK01000038">
    <property type="protein sequence ID" value="KAF0325281.1"/>
    <property type="molecule type" value="Genomic_DNA"/>
</dbReference>
<dbReference type="AlphaFoldDB" id="A0A8H3WGG0"/>
<dbReference type="SUPFAM" id="SSF103473">
    <property type="entry name" value="MFS general substrate transporter"/>
    <property type="match status" value="1"/>
</dbReference>
<feature type="compositionally biased region" description="Basic and acidic residues" evidence="7">
    <location>
        <begin position="37"/>
        <end position="52"/>
    </location>
</feature>
<comment type="subcellular location">
    <subcellularLocation>
        <location evidence="1">Endomembrane system</location>
        <topology evidence="1">Multi-pass membrane protein</topology>
    </subcellularLocation>
</comment>
<proteinExistence type="inferred from homology"/>
<feature type="region of interest" description="Disordered" evidence="7">
    <location>
        <begin position="1"/>
        <end position="52"/>
    </location>
</feature>
<feature type="transmembrane region" description="Helical" evidence="8">
    <location>
        <begin position="219"/>
        <end position="239"/>
    </location>
</feature>
<dbReference type="Proteomes" id="UP000434172">
    <property type="component" value="Unassembled WGS sequence"/>
</dbReference>
<feature type="transmembrane region" description="Helical" evidence="8">
    <location>
        <begin position="270"/>
        <end position="293"/>
    </location>
</feature>
<dbReference type="FunFam" id="1.20.1250.20:FF:000286">
    <property type="entry name" value="MFS efflux transporter"/>
    <property type="match status" value="1"/>
</dbReference>
<feature type="transmembrane region" description="Helical" evidence="8">
    <location>
        <begin position="424"/>
        <end position="444"/>
    </location>
</feature>
<evidence type="ECO:0000256" key="5">
    <source>
        <dbReference type="ARBA" id="ARBA00022989"/>
    </source>
</evidence>
<dbReference type="PROSITE" id="PS50850">
    <property type="entry name" value="MFS"/>
    <property type="match status" value="1"/>
</dbReference>
<gene>
    <name evidence="10" type="ORF">GQ607_007608</name>
</gene>
<feature type="transmembrane region" description="Helical" evidence="8">
    <location>
        <begin position="395"/>
        <end position="418"/>
    </location>
</feature>
<dbReference type="GO" id="GO:0012505">
    <property type="term" value="C:endomembrane system"/>
    <property type="evidence" value="ECO:0007669"/>
    <property type="project" value="UniProtKB-SubCell"/>
</dbReference>
<organism evidence="10 11">
    <name type="scientific">Colletotrichum asianum</name>
    <dbReference type="NCBI Taxonomy" id="702518"/>
    <lineage>
        <taxon>Eukaryota</taxon>
        <taxon>Fungi</taxon>
        <taxon>Dikarya</taxon>
        <taxon>Ascomycota</taxon>
        <taxon>Pezizomycotina</taxon>
        <taxon>Sordariomycetes</taxon>
        <taxon>Hypocreomycetidae</taxon>
        <taxon>Glomerellales</taxon>
        <taxon>Glomerellaceae</taxon>
        <taxon>Colletotrichum</taxon>
        <taxon>Colletotrichum gloeosporioides species complex</taxon>
    </lineage>
</organism>
<feature type="transmembrane region" description="Helical" evidence="8">
    <location>
        <begin position="305"/>
        <end position="325"/>
    </location>
</feature>
<feature type="transmembrane region" description="Helical" evidence="8">
    <location>
        <begin position="96"/>
        <end position="118"/>
    </location>
</feature>
<evidence type="ECO:0000256" key="8">
    <source>
        <dbReference type="SAM" id="Phobius"/>
    </source>
</evidence>
<evidence type="ECO:0000256" key="3">
    <source>
        <dbReference type="ARBA" id="ARBA00022448"/>
    </source>
</evidence>
<evidence type="ECO:0000313" key="10">
    <source>
        <dbReference type="EMBL" id="KAF0325281.1"/>
    </source>
</evidence>
<sequence>MRAPPLKSISSSDVGLLDPINPPNLSRTPSSLSLMETDEKRQPSWSQEHEPELEKWNGTRTNAFRYVATLYSFIVMGMNDGAVGALLPYIESYYDVSYTVVSLLFLAPFVGYIIAALTNNFIHHQLGQRGIAIIGPIARTIGFLPLALHPPYPALPFALLVTGYGNGLEDSGWNAWIGNMQNSNELLGFLHGAYGLGATVGPLIASAMVARADLEWFNFYYVMTAMTALTFILTSTAFWKATGKVHREKHPSSTDGANHTSTVAVIRKPITWLLAFYLLAYVGIEVALGGWIVTFMLRVRHAEPFLAGITTVLFWLGLTLGRLVLGFVTGRVGEKRAIAVYVLLSVVLQLLYWLVPNFVASVIFVMLLGFFLGPLFPAAIVAAAKLLPRDNHVSVIGFAAAFGGAGGAIIPFGIGAIANSRGVWVLQPIALSVLIVLFLLWLCFPGGYRKGGLEEARRNREPVGNDFRAAVRWVKNLAS</sequence>
<dbReference type="PANTHER" id="PTHR23514:SF3">
    <property type="entry name" value="BYPASS OF STOP CODON PROTEIN 6"/>
    <property type="match status" value="1"/>
</dbReference>
<dbReference type="PANTHER" id="PTHR23514">
    <property type="entry name" value="BYPASS OF STOP CODON PROTEIN 6"/>
    <property type="match status" value="1"/>
</dbReference>
<name>A0A8H3WGG0_9PEZI</name>
<evidence type="ECO:0000256" key="6">
    <source>
        <dbReference type="ARBA" id="ARBA00023136"/>
    </source>
</evidence>